<dbReference type="CDD" id="cd12148">
    <property type="entry name" value="fungal_TF_MHR"/>
    <property type="match status" value="1"/>
</dbReference>
<dbReference type="GO" id="GO:0003700">
    <property type="term" value="F:DNA-binding transcription factor activity"/>
    <property type="evidence" value="ECO:0007669"/>
    <property type="project" value="InterPro"/>
</dbReference>
<dbReference type="EMBL" id="ML734982">
    <property type="protein sequence ID" value="KAB8204235.1"/>
    <property type="molecule type" value="Genomic_DNA"/>
</dbReference>
<protein>
    <submittedName>
        <fullName evidence="6">Uncharacterized protein</fullName>
    </submittedName>
</protein>
<dbReference type="GO" id="GO:0003677">
    <property type="term" value="F:DNA binding"/>
    <property type="evidence" value="ECO:0007669"/>
    <property type="project" value="UniProtKB-KW"/>
</dbReference>
<evidence type="ECO:0000256" key="1">
    <source>
        <dbReference type="ARBA" id="ARBA00004123"/>
    </source>
</evidence>
<comment type="subcellular location">
    <subcellularLocation>
        <location evidence="1">Nucleus</location>
    </subcellularLocation>
</comment>
<dbReference type="VEuPathDB" id="FungiDB:BDV34DRAFT_214033"/>
<name>A0A5N6DGH5_ASPPA</name>
<keyword evidence="5" id="KW-0539">Nucleus</keyword>
<dbReference type="AlphaFoldDB" id="A0A5N6DGH5"/>
<proteinExistence type="predicted"/>
<evidence type="ECO:0000256" key="2">
    <source>
        <dbReference type="ARBA" id="ARBA00023015"/>
    </source>
</evidence>
<gene>
    <name evidence="6" type="ORF">BDV34DRAFT_214033</name>
</gene>
<dbReference type="Proteomes" id="UP000326532">
    <property type="component" value="Unassembled WGS sequence"/>
</dbReference>
<keyword evidence="4" id="KW-0804">Transcription</keyword>
<evidence type="ECO:0000256" key="5">
    <source>
        <dbReference type="ARBA" id="ARBA00023242"/>
    </source>
</evidence>
<sequence length="268" mass="30375">MHNGKRSGARTKSNVYYKNAMAAVPELLLRRPDLMAVQALMGIFGIPGPCAIPRSTWREQDQPKFILSLGYMMEELYRPWQGLPPSDTSVDLGADSPHPDWVYESIAQSSGLSDMDFFTWFRRLSVIRHKIYTSLYSTKAMKTFPHEQSSTIHALQLELTSFQRTLPVEPSHAMEFVTKLPGRLKSPFVSLLCAYHNTVILLHQTQIFFRAPKTSTPSRATEFSQAACVGAARQTALLLKALPPGWWPYGIRYLKILYSLCPLHETKN</sequence>
<keyword evidence="2" id="KW-0805">Transcription regulation</keyword>
<dbReference type="PANTHER" id="PTHR46910:SF37">
    <property type="entry name" value="ZN(II)2CYS6 TRANSCRIPTION FACTOR (EUROFUNG)"/>
    <property type="match status" value="1"/>
</dbReference>
<accession>A0A5N6DGH5</accession>
<reference evidence="6 7" key="1">
    <citation type="submission" date="2019-04" db="EMBL/GenBank/DDBJ databases">
        <title>Fungal friends and foes A comparative genomics study of 23 Aspergillus species from section Flavi.</title>
        <authorList>
            <consortium name="DOE Joint Genome Institute"/>
            <person name="Kjaerbolling I."/>
            <person name="Vesth T.C."/>
            <person name="Frisvad J.C."/>
            <person name="Nybo J.L."/>
            <person name="Theobald S."/>
            <person name="Kildgaard S."/>
            <person name="Petersen T.I."/>
            <person name="Kuo A."/>
            <person name="Sato A."/>
            <person name="Lyhne E.K."/>
            <person name="Kogle M.E."/>
            <person name="Wiebenga A."/>
            <person name="Kun R.S."/>
            <person name="Lubbers R.J."/>
            <person name="Makela M.R."/>
            <person name="Barry K."/>
            <person name="Chovatia M."/>
            <person name="Clum A."/>
            <person name="Daum C."/>
            <person name="Haridas S."/>
            <person name="He G."/>
            <person name="LaButti K."/>
            <person name="Lipzen A."/>
            <person name="Mondo S."/>
            <person name="Pangilinan J."/>
            <person name="Riley R."/>
            <person name="Salamov A."/>
            <person name="Simmons B.A."/>
            <person name="Magnuson J.K."/>
            <person name="Henrissat B."/>
            <person name="Mortensen U.H."/>
            <person name="Larsen T.O."/>
            <person name="De vries R.P."/>
            <person name="Grigoriev I.V."/>
            <person name="Machida M."/>
            <person name="Baker S.E."/>
            <person name="Andersen M.R."/>
        </authorList>
    </citation>
    <scope>NUCLEOTIDE SEQUENCE [LARGE SCALE GENOMIC DNA]</scope>
    <source>
        <strain evidence="6 7">CBS 117618</strain>
    </source>
</reference>
<dbReference type="GO" id="GO:0005634">
    <property type="term" value="C:nucleus"/>
    <property type="evidence" value="ECO:0007669"/>
    <property type="project" value="UniProtKB-SubCell"/>
</dbReference>
<evidence type="ECO:0000313" key="6">
    <source>
        <dbReference type="EMBL" id="KAB8204235.1"/>
    </source>
</evidence>
<keyword evidence="3" id="KW-0238">DNA-binding</keyword>
<dbReference type="OMA" id="QIFFRAP"/>
<dbReference type="InterPro" id="IPR050987">
    <property type="entry name" value="AtrR-like"/>
</dbReference>
<keyword evidence="7" id="KW-1185">Reference proteome</keyword>
<dbReference type="PANTHER" id="PTHR46910">
    <property type="entry name" value="TRANSCRIPTION FACTOR PDR1"/>
    <property type="match status" value="1"/>
</dbReference>
<evidence type="ECO:0000256" key="3">
    <source>
        <dbReference type="ARBA" id="ARBA00023125"/>
    </source>
</evidence>
<organism evidence="6 7">
    <name type="scientific">Aspergillus parasiticus</name>
    <dbReference type="NCBI Taxonomy" id="5067"/>
    <lineage>
        <taxon>Eukaryota</taxon>
        <taxon>Fungi</taxon>
        <taxon>Dikarya</taxon>
        <taxon>Ascomycota</taxon>
        <taxon>Pezizomycotina</taxon>
        <taxon>Eurotiomycetes</taxon>
        <taxon>Eurotiomycetidae</taxon>
        <taxon>Eurotiales</taxon>
        <taxon>Aspergillaceae</taxon>
        <taxon>Aspergillus</taxon>
        <taxon>Aspergillus subgen. Circumdati</taxon>
    </lineage>
</organism>
<evidence type="ECO:0000256" key="4">
    <source>
        <dbReference type="ARBA" id="ARBA00023163"/>
    </source>
</evidence>
<evidence type="ECO:0000313" key="7">
    <source>
        <dbReference type="Proteomes" id="UP000326532"/>
    </source>
</evidence>